<comment type="cofactor">
    <cofactor evidence="6">
        <name>Mg(2+)</name>
        <dbReference type="ChEBI" id="CHEBI:18420"/>
    </cofactor>
    <text evidence="6">Binds 1 Mg(2+) ion per monomer.</text>
</comment>
<gene>
    <name evidence="8" type="ORF">ACFOEE_18530</name>
</gene>
<comment type="pathway">
    <text evidence="1 6">Carbohydrate biosynthesis; dTDP-L-rhamnose biosynthesis.</text>
</comment>
<evidence type="ECO:0000313" key="8">
    <source>
        <dbReference type="EMBL" id="MFC3034504.1"/>
    </source>
</evidence>
<sequence length="292" mass="31708">MSILITGATGLLGRAIYAQCQAQFPTLDIIGTGFSRAQAPLVQLDLNDAAAVRAFFAKYQPSVVIHAAAERKPDVCENDPEQTLALNVETSRLLAELCHEQQSRLFFISTDYVFDGKNAPYAENATPNPLNFYGKSKMMAEQAIVAINPSHTIIRVPVLYGEVEYLAESAVTVIAQQIQQNPQSSHDHWAVRYPTHVADVAQTIADLIALPAAQSAGIFHVSDSQAMTKYDMACVIAAALGQNASSLVAVPEPTQSAARPYNCALKDTRLKQLGIVHSRKFDVAIQQIITRS</sequence>
<organism evidence="8 9">
    <name type="scientific">Pseudoalteromonas fenneropenaei</name>
    <dbReference type="NCBI Taxonomy" id="1737459"/>
    <lineage>
        <taxon>Bacteria</taxon>
        <taxon>Pseudomonadati</taxon>
        <taxon>Pseudomonadota</taxon>
        <taxon>Gammaproteobacteria</taxon>
        <taxon>Alteromonadales</taxon>
        <taxon>Pseudoalteromonadaceae</taxon>
        <taxon>Pseudoalteromonas</taxon>
    </lineage>
</organism>
<dbReference type="Pfam" id="PF04321">
    <property type="entry name" value="RmlD_sub_bind"/>
    <property type="match status" value="1"/>
</dbReference>
<comment type="similarity">
    <text evidence="2 6">Belongs to the dTDP-4-dehydrorhamnose reductase family.</text>
</comment>
<dbReference type="PANTHER" id="PTHR10491:SF4">
    <property type="entry name" value="METHIONINE ADENOSYLTRANSFERASE 2 SUBUNIT BETA"/>
    <property type="match status" value="1"/>
</dbReference>
<dbReference type="EC" id="1.1.1.133" evidence="3 6"/>
<keyword evidence="6" id="KW-0521">NADP</keyword>
<evidence type="ECO:0000256" key="4">
    <source>
        <dbReference type="ARBA" id="ARBA00017099"/>
    </source>
</evidence>
<evidence type="ECO:0000256" key="1">
    <source>
        <dbReference type="ARBA" id="ARBA00004781"/>
    </source>
</evidence>
<evidence type="ECO:0000256" key="5">
    <source>
        <dbReference type="ARBA" id="ARBA00048200"/>
    </source>
</evidence>
<name>A0ABV7CPA3_9GAMM</name>
<dbReference type="InterPro" id="IPR036291">
    <property type="entry name" value="NAD(P)-bd_dom_sf"/>
</dbReference>
<dbReference type="InterPro" id="IPR005913">
    <property type="entry name" value="dTDP_dehydrorham_reduct"/>
</dbReference>
<dbReference type="PANTHER" id="PTHR10491">
    <property type="entry name" value="DTDP-4-DEHYDRORHAMNOSE REDUCTASE"/>
    <property type="match status" value="1"/>
</dbReference>
<dbReference type="EMBL" id="JBHRSD010000040">
    <property type="protein sequence ID" value="MFC3034504.1"/>
    <property type="molecule type" value="Genomic_DNA"/>
</dbReference>
<protein>
    <recommendedName>
        <fullName evidence="4 6">dTDP-4-dehydrorhamnose reductase</fullName>
        <ecNumber evidence="3 6">1.1.1.133</ecNumber>
    </recommendedName>
</protein>
<accession>A0ABV7CPA3</accession>
<keyword evidence="9" id="KW-1185">Reference proteome</keyword>
<comment type="catalytic activity">
    <reaction evidence="5 6">
        <text>dTDP-beta-L-rhamnose + NADP(+) = dTDP-4-dehydro-beta-L-rhamnose + NADPH + H(+)</text>
        <dbReference type="Rhea" id="RHEA:21796"/>
        <dbReference type="ChEBI" id="CHEBI:15378"/>
        <dbReference type="ChEBI" id="CHEBI:57510"/>
        <dbReference type="ChEBI" id="CHEBI:57783"/>
        <dbReference type="ChEBI" id="CHEBI:58349"/>
        <dbReference type="ChEBI" id="CHEBI:62830"/>
        <dbReference type="EC" id="1.1.1.133"/>
    </reaction>
</comment>
<dbReference type="CDD" id="cd05254">
    <property type="entry name" value="dTDP_HR_like_SDR_e"/>
    <property type="match status" value="1"/>
</dbReference>
<comment type="caution">
    <text evidence="8">The sequence shown here is derived from an EMBL/GenBank/DDBJ whole genome shotgun (WGS) entry which is preliminary data.</text>
</comment>
<dbReference type="RefSeq" id="WP_377127911.1">
    <property type="nucleotide sequence ID" value="NZ_JBHRSD010000040.1"/>
</dbReference>
<evidence type="ECO:0000313" key="9">
    <source>
        <dbReference type="Proteomes" id="UP001595453"/>
    </source>
</evidence>
<keyword evidence="6" id="KW-0560">Oxidoreductase</keyword>
<proteinExistence type="inferred from homology"/>
<evidence type="ECO:0000256" key="3">
    <source>
        <dbReference type="ARBA" id="ARBA00012929"/>
    </source>
</evidence>
<dbReference type="Proteomes" id="UP001595453">
    <property type="component" value="Unassembled WGS sequence"/>
</dbReference>
<evidence type="ECO:0000259" key="7">
    <source>
        <dbReference type="Pfam" id="PF04321"/>
    </source>
</evidence>
<dbReference type="InterPro" id="IPR029903">
    <property type="entry name" value="RmlD-like-bd"/>
</dbReference>
<dbReference type="Gene3D" id="3.40.50.720">
    <property type="entry name" value="NAD(P)-binding Rossmann-like Domain"/>
    <property type="match status" value="1"/>
</dbReference>
<reference evidence="9" key="1">
    <citation type="journal article" date="2019" name="Int. J. Syst. Evol. Microbiol.">
        <title>The Global Catalogue of Microorganisms (GCM) 10K type strain sequencing project: providing services to taxonomists for standard genome sequencing and annotation.</title>
        <authorList>
            <consortium name="The Broad Institute Genomics Platform"/>
            <consortium name="The Broad Institute Genome Sequencing Center for Infectious Disease"/>
            <person name="Wu L."/>
            <person name="Ma J."/>
        </authorList>
    </citation>
    <scope>NUCLEOTIDE SEQUENCE [LARGE SCALE GENOMIC DNA]</scope>
    <source>
        <strain evidence="9">KCTC 42730</strain>
    </source>
</reference>
<dbReference type="SUPFAM" id="SSF51735">
    <property type="entry name" value="NAD(P)-binding Rossmann-fold domains"/>
    <property type="match status" value="1"/>
</dbReference>
<evidence type="ECO:0000256" key="6">
    <source>
        <dbReference type="RuleBase" id="RU364082"/>
    </source>
</evidence>
<comment type="function">
    <text evidence="6">Catalyzes the reduction of dTDP-6-deoxy-L-lyxo-4-hexulose to yield dTDP-L-rhamnose.</text>
</comment>
<feature type="domain" description="RmlD-like substrate binding" evidence="7">
    <location>
        <begin position="1"/>
        <end position="291"/>
    </location>
</feature>
<evidence type="ECO:0000256" key="2">
    <source>
        <dbReference type="ARBA" id="ARBA00010944"/>
    </source>
</evidence>